<dbReference type="Pfam" id="PF21525">
    <property type="entry name" value="Nlp36"/>
    <property type="match status" value="1"/>
</dbReference>
<evidence type="ECO:0000313" key="2">
    <source>
        <dbReference type="Proteomes" id="UP000095282"/>
    </source>
</evidence>
<evidence type="ECO:0000313" key="3">
    <source>
        <dbReference type="WBParaSite" id="Csp11.Scaffold417.g1121.t1"/>
    </source>
</evidence>
<sequence length="80" mass="9109">MPKQQFEIIDYAAPLFVGAAFALIVFLLTFFINFAFIGRTDEVTAFEKLGARYNLRVGPHRVSLVKSAMEKHVDEDGHEY</sequence>
<proteinExistence type="predicted"/>
<evidence type="ECO:0000256" key="1">
    <source>
        <dbReference type="SAM" id="Phobius"/>
    </source>
</evidence>
<dbReference type="eggNOG" id="ENOG502T2NV">
    <property type="taxonomic scope" value="Eukaryota"/>
</dbReference>
<dbReference type="WBParaSite" id="Csp11.Scaffold417.g1121.t1">
    <property type="protein sequence ID" value="Csp11.Scaffold417.g1121.t1"/>
    <property type="gene ID" value="Csp11.Scaffold417.g1121"/>
</dbReference>
<accession>A0A1I7SZY5</accession>
<dbReference type="Proteomes" id="UP000095282">
    <property type="component" value="Unplaced"/>
</dbReference>
<protein>
    <submittedName>
        <fullName evidence="3">PHB domain-containing protein</fullName>
    </submittedName>
</protein>
<keyword evidence="2" id="KW-1185">Reference proteome</keyword>
<name>A0A1I7SZY5_9PELO</name>
<keyword evidence="1" id="KW-0812">Transmembrane</keyword>
<reference evidence="3" key="1">
    <citation type="submission" date="2016-11" db="UniProtKB">
        <authorList>
            <consortium name="WormBaseParasite"/>
        </authorList>
    </citation>
    <scope>IDENTIFICATION</scope>
</reference>
<keyword evidence="1" id="KW-0472">Membrane</keyword>
<feature type="transmembrane region" description="Helical" evidence="1">
    <location>
        <begin position="12"/>
        <end position="37"/>
    </location>
</feature>
<dbReference type="AlphaFoldDB" id="A0A1I7SZY5"/>
<organism evidence="2 3">
    <name type="scientific">Caenorhabditis tropicalis</name>
    <dbReference type="NCBI Taxonomy" id="1561998"/>
    <lineage>
        <taxon>Eukaryota</taxon>
        <taxon>Metazoa</taxon>
        <taxon>Ecdysozoa</taxon>
        <taxon>Nematoda</taxon>
        <taxon>Chromadorea</taxon>
        <taxon>Rhabditida</taxon>
        <taxon>Rhabditina</taxon>
        <taxon>Rhabditomorpha</taxon>
        <taxon>Rhabditoidea</taxon>
        <taxon>Rhabditidae</taxon>
        <taxon>Peloderinae</taxon>
        <taxon>Caenorhabditis</taxon>
    </lineage>
</organism>
<keyword evidence="1" id="KW-1133">Transmembrane helix</keyword>